<dbReference type="Pfam" id="PF00578">
    <property type="entry name" value="AhpC-TSA"/>
    <property type="match status" value="1"/>
</dbReference>
<dbReference type="InterPro" id="IPR017937">
    <property type="entry name" value="Thioredoxin_CS"/>
</dbReference>
<keyword evidence="5" id="KW-0676">Redox-active center</keyword>
<evidence type="ECO:0000259" key="7">
    <source>
        <dbReference type="PROSITE" id="PS51352"/>
    </source>
</evidence>
<keyword evidence="9" id="KW-1185">Reference proteome</keyword>
<dbReference type="GO" id="GO:0016491">
    <property type="term" value="F:oxidoreductase activity"/>
    <property type="evidence" value="ECO:0007669"/>
    <property type="project" value="InterPro"/>
</dbReference>
<dbReference type="PANTHER" id="PTHR42852">
    <property type="entry name" value="THIOL:DISULFIDE INTERCHANGE PROTEIN DSBE"/>
    <property type="match status" value="1"/>
</dbReference>
<feature type="chain" id="PRO_5003628933" description="Thioredoxin domain-containing protein" evidence="6">
    <location>
        <begin position="24"/>
        <end position="191"/>
    </location>
</feature>
<dbReference type="GO" id="GO:0017004">
    <property type="term" value="P:cytochrome complex assembly"/>
    <property type="evidence" value="ECO:0007669"/>
    <property type="project" value="UniProtKB-KW"/>
</dbReference>
<gene>
    <name evidence="8" type="ordered locus">AMIS_78150</name>
</gene>
<keyword evidence="4" id="KW-1015">Disulfide bond</keyword>
<keyword evidence="3" id="KW-0735">Signal-anchor</keyword>
<reference evidence="8 9" key="1">
    <citation type="submission" date="2012-02" db="EMBL/GenBank/DDBJ databases">
        <title>Complete genome sequence of Actinoplanes missouriensis 431 (= NBRC 102363).</title>
        <authorList>
            <person name="Ohnishi Y."/>
            <person name="Ishikawa J."/>
            <person name="Sekine M."/>
            <person name="Hosoyama A."/>
            <person name="Harada T."/>
            <person name="Narita H."/>
            <person name="Hata T."/>
            <person name="Konno Y."/>
            <person name="Tutikane K."/>
            <person name="Fujita N."/>
            <person name="Horinouchi S."/>
            <person name="Hayakawa M."/>
        </authorList>
    </citation>
    <scope>NUCLEOTIDE SEQUENCE [LARGE SCALE GENOMIC DNA]</scope>
    <source>
        <strain evidence="9">ATCC 14538 / DSM 43046 / CBS 188.64 / JCM 3121 / NBRC 102363 / NCIMB 12654 / NRRL B-3342 / UNCC 431</strain>
    </source>
</reference>
<dbReference type="RefSeq" id="WP_014447918.1">
    <property type="nucleotide sequence ID" value="NC_017093.1"/>
</dbReference>
<dbReference type="HOGENOM" id="CLU_042529_11_1_11"/>
<dbReference type="AlphaFoldDB" id="I0HJ48"/>
<evidence type="ECO:0000256" key="2">
    <source>
        <dbReference type="ARBA" id="ARBA00022748"/>
    </source>
</evidence>
<dbReference type="InterPro" id="IPR000866">
    <property type="entry name" value="AhpC/TSA"/>
</dbReference>
<feature type="signal peptide" evidence="6">
    <location>
        <begin position="1"/>
        <end position="23"/>
    </location>
</feature>
<protein>
    <recommendedName>
        <fullName evidence="7">Thioredoxin domain-containing protein</fullName>
    </recommendedName>
</protein>
<evidence type="ECO:0000256" key="5">
    <source>
        <dbReference type="ARBA" id="ARBA00023284"/>
    </source>
</evidence>
<sequence>MIRFRAVAPLVMALAVVAGCSAAAESSSEEPASPSPFAACDTLTATASPAASPTDLPDLSLPCFTGGEQVSLRDVRLPAVINIWGSWCPPCREELPVIQGLADRADGRLTVFTVDSMDRREGAASFAADNGISMPTLFDPKQSLAIAVKQPALPATIFVDAAGKVYVHRVPLTVDELIKQVKEHTGVTVTR</sequence>
<organism evidence="8 9">
    <name type="scientific">Actinoplanes missouriensis (strain ATCC 14538 / DSM 43046 / CBS 188.64 / JCM 3121 / NBRC 102363 / NCIMB 12654 / NRRL B-3342 / UNCC 431)</name>
    <dbReference type="NCBI Taxonomy" id="512565"/>
    <lineage>
        <taxon>Bacteria</taxon>
        <taxon>Bacillati</taxon>
        <taxon>Actinomycetota</taxon>
        <taxon>Actinomycetes</taxon>
        <taxon>Micromonosporales</taxon>
        <taxon>Micromonosporaceae</taxon>
        <taxon>Actinoplanes</taxon>
    </lineage>
</organism>
<evidence type="ECO:0000256" key="4">
    <source>
        <dbReference type="ARBA" id="ARBA00023157"/>
    </source>
</evidence>
<dbReference type="Proteomes" id="UP000007882">
    <property type="component" value="Chromosome"/>
</dbReference>
<evidence type="ECO:0000256" key="1">
    <source>
        <dbReference type="ARBA" id="ARBA00004196"/>
    </source>
</evidence>
<dbReference type="InterPro" id="IPR036249">
    <property type="entry name" value="Thioredoxin-like_sf"/>
</dbReference>
<dbReference type="GO" id="GO:0016209">
    <property type="term" value="F:antioxidant activity"/>
    <property type="evidence" value="ECO:0007669"/>
    <property type="project" value="InterPro"/>
</dbReference>
<dbReference type="CDD" id="cd02966">
    <property type="entry name" value="TlpA_like_family"/>
    <property type="match status" value="1"/>
</dbReference>
<dbReference type="Gene3D" id="3.40.30.10">
    <property type="entry name" value="Glutaredoxin"/>
    <property type="match status" value="1"/>
</dbReference>
<comment type="subcellular location">
    <subcellularLocation>
        <location evidence="1">Cell envelope</location>
    </subcellularLocation>
</comment>
<feature type="domain" description="Thioredoxin" evidence="7">
    <location>
        <begin position="50"/>
        <end position="186"/>
    </location>
</feature>
<dbReference type="GO" id="GO:0030313">
    <property type="term" value="C:cell envelope"/>
    <property type="evidence" value="ECO:0007669"/>
    <property type="project" value="UniProtKB-SubCell"/>
</dbReference>
<dbReference type="InterPro" id="IPR013766">
    <property type="entry name" value="Thioredoxin_domain"/>
</dbReference>
<proteinExistence type="predicted"/>
<evidence type="ECO:0000256" key="6">
    <source>
        <dbReference type="SAM" id="SignalP"/>
    </source>
</evidence>
<evidence type="ECO:0000313" key="8">
    <source>
        <dbReference type="EMBL" id="BAL93035.1"/>
    </source>
</evidence>
<dbReference type="STRING" id="512565.AMIS_78150"/>
<dbReference type="PANTHER" id="PTHR42852:SF6">
    <property type="entry name" value="THIOL:DISULFIDE INTERCHANGE PROTEIN DSBE"/>
    <property type="match status" value="1"/>
</dbReference>
<dbReference type="PROSITE" id="PS00194">
    <property type="entry name" value="THIOREDOXIN_1"/>
    <property type="match status" value="1"/>
</dbReference>
<dbReference type="InterPro" id="IPR050553">
    <property type="entry name" value="Thioredoxin_ResA/DsbE_sf"/>
</dbReference>
<accession>I0HJ48</accession>
<dbReference type="PROSITE" id="PS51257">
    <property type="entry name" value="PROKAR_LIPOPROTEIN"/>
    <property type="match status" value="1"/>
</dbReference>
<evidence type="ECO:0000256" key="3">
    <source>
        <dbReference type="ARBA" id="ARBA00022968"/>
    </source>
</evidence>
<dbReference type="EMBL" id="AP012319">
    <property type="protein sequence ID" value="BAL93035.1"/>
    <property type="molecule type" value="Genomic_DNA"/>
</dbReference>
<dbReference type="SUPFAM" id="SSF52833">
    <property type="entry name" value="Thioredoxin-like"/>
    <property type="match status" value="1"/>
</dbReference>
<dbReference type="KEGG" id="ams:AMIS_78150"/>
<evidence type="ECO:0000313" key="9">
    <source>
        <dbReference type="Proteomes" id="UP000007882"/>
    </source>
</evidence>
<dbReference type="PATRIC" id="fig|512565.3.peg.7832"/>
<keyword evidence="3" id="KW-0812">Transmembrane</keyword>
<keyword evidence="2" id="KW-0201">Cytochrome c-type biogenesis</keyword>
<name>I0HJ48_ACTM4</name>
<dbReference type="eggNOG" id="COG0526">
    <property type="taxonomic scope" value="Bacteria"/>
</dbReference>
<keyword evidence="6" id="KW-0732">Signal</keyword>
<dbReference type="PROSITE" id="PS51352">
    <property type="entry name" value="THIOREDOXIN_2"/>
    <property type="match status" value="1"/>
</dbReference>